<dbReference type="PATRIC" id="fig|264251.5.peg.3384"/>
<evidence type="ECO:0000313" key="2">
    <source>
        <dbReference type="EMBL" id="KLN33652.1"/>
    </source>
</evidence>
<feature type="transmembrane region" description="Helical" evidence="1">
    <location>
        <begin position="12"/>
        <end position="31"/>
    </location>
</feature>
<dbReference type="RefSeq" id="WP_052877734.1">
    <property type="nucleotide sequence ID" value="NZ_JNBQ01000029.1"/>
</dbReference>
<name>A0A0H2L0F2_9MICO</name>
<reference evidence="2 3" key="1">
    <citation type="submission" date="2014-05" db="EMBL/GenBank/DDBJ databases">
        <title>Cellulosimicrobium funkei U11 genome.</title>
        <authorList>
            <person name="Hu C."/>
            <person name="Gong Y."/>
            <person name="Wan W."/>
            <person name="Jiang M."/>
        </authorList>
    </citation>
    <scope>NUCLEOTIDE SEQUENCE [LARGE SCALE GENOMIC DNA]</scope>
    <source>
        <strain evidence="2 3">U11</strain>
    </source>
</reference>
<protein>
    <submittedName>
        <fullName evidence="2">Uncharacterized protein</fullName>
    </submittedName>
</protein>
<keyword evidence="3" id="KW-1185">Reference proteome</keyword>
<sequence>MQRRAGRRAGVAGAAVGLVLLVVWLLGPVVWVELEEAGTPPVPAFPDGVQVVDEGTGCGSGGCWRELTLSWPGHDRDAVRARVGLDEAGRRCDAMSVLDRRVRCVWEVDDEASGATLRVDVGWHRPLGL</sequence>
<dbReference type="Proteomes" id="UP000035265">
    <property type="component" value="Unassembled WGS sequence"/>
</dbReference>
<organism evidence="2 3">
    <name type="scientific">Cellulosimicrobium funkei</name>
    <dbReference type="NCBI Taxonomy" id="264251"/>
    <lineage>
        <taxon>Bacteria</taxon>
        <taxon>Bacillati</taxon>
        <taxon>Actinomycetota</taxon>
        <taxon>Actinomycetes</taxon>
        <taxon>Micrococcales</taxon>
        <taxon>Promicromonosporaceae</taxon>
        <taxon>Cellulosimicrobium</taxon>
    </lineage>
</organism>
<evidence type="ECO:0000256" key="1">
    <source>
        <dbReference type="SAM" id="Phobius"/>
    </source>
</evidence>
<gene>
    <name evidence="2" type="ORF">FB00_16660</name>
</gene>
<keyword evidence="1" id="KW-1133">Transmembrane helix</keyword>
<keyword evidence="1" id="KW-0812">Transmembrane</keyword>
<dbReference type="AlphaFoldDB" id="A0A0H2L0F2"/>
<dbReference type="EMBL" id="JNBQ01000029">
    <property type="protein sequence ID" value="KLN33652.1"/>
    <property type="molecule type" value="Genomic_DNA"/>
</dbReference>
<comment type="caution">
    <text evidence="2">The sequence shown here is derived from an EMBL/GenBank/DDBJ whole genome shotgun (WGS) entry which is preliminary data.</text>
</comment>
<keyword evidence="1" id="KW-0472">Membrane</keyword>
<dbReference type="STRING" id="264251.FB00_16660"/>
<accession>A0A0H2L0F2</accession>
<evidence type="ECO:0000313" key="3">
    <source>
        <dbReference type="Proteomes" id="UP000035265"/>
    </source>
</evidence>
<proteinExistence type="predicted"/>